<dbReference type="EMBL" id="VSWD01000013">
    <property type="protein sequence ID" value="KAK3084212.1"/>
    <property type="molecule type" value="Genomic_DNA"/>
</dbReference>
<name>A0AA88XN62_PINIB</name>
<accession>A0AA88XN62</accession>
<dbReference type="PANTHER" id="PTHR24024:SF18">
    <property type="entry name" value="SHORT-CHAIN COLLAGEN C4-LIKE"/>
    <property type="match status" value="1"/>
</dbReference>
<proteinExistence type="predicted"/>
<protein>
    <recommendedName>
        <fullName evidence="3">Short-chain collagen C4-like</fullName>
    </recommendedName>
</protein>
<organism evidence="1 2">
    <name type="scientific">Pinctada imbricata</name>
    <name type="common">Atlantic pearl-oyster</name>
    <name type="synonym">Pinctada martensii</name>
    <dbReference type="NCBI Taxonomy" id="66713"/>
    <lineage>
        <taxon>Eukaryota</taxon>
        <taxon>Metazoa</taxon>
        <taxon>Spiralia</taxon>
        <taxon>Lophotrochozoa</taxon>
        <taxon>Mollusca</taxon>
        <taxon>Bivalvia</taxon>
        <taxon>Autobranchia</taxon>
        <taxon>Pteriomorphia</taxon>
        <taxon>Pterioida</taxon>
        <taxon>Pterioidea</taxon>
        <taxon>Pteriidae</taxon>
        <taxon>Pinctada</taxon>
    </lineage>
</organism>
<gene>
    <name evidence="1" type="ORF">FSP39_010144</name>
</gene>
<comment type="caution">
    <text evidence="1">The sequence shown here is derived from an EMBL/GenBank/DDBJ whole genome shotgun (WGS) entry which is preliminary data.</text>
</comment>
<sequence length="140" mass="15850">MPTDPEWGLHTDGSEGDKAYLYGAEYEFYSVKDSRKSLEDHDVPCAVCKVNKRSSIMMLPARKNCYGGWNKEYQGYLIAGRYDNQRASQYICLDEYPISLPGGYKNQNGYLFFPVEGRCGSLPCPPYVEGRELTCVVCSQ</sequence>
<keyword evidence="2" id="KW-1185">Reference proteome</keyword>
<evidence type="ECO:0000313" key="1">
    <source>
        <dbReference type="EMBL" id="KAK3084212.1"/>
    </source>
</evidence>
<dbReference type="PANTHER" id="PTHR24024">
    <property type="entry name" value="PULMONARY SURFACTANT-ASSOCIATED PROTEIN A"/>
    <property type="match status" value="1"/>
</dbReference>
<dbReference type="AlphaFoldDB" id="A0AA88XN62"/>
<dbReference type="GO" id="GO:0005615">
    <property type="term" value="C:extracellular space"/>
    <property type="evidence" value="ECO:0007669"/>
    <property type="project" value="TreeGrafter"/>
</dbReference>
<evidence type="ECO:0008006" key="3">
    <source>
        <dbReference type="Google" id="ProtNLM"/>
    </source>
</evidence>
<dbReference type="Proteomes" id="UP001186944">
    <property type="component" value="Unassembled WGS sequence"/>
</dbReference>
<dbReference type="InterPro" id="IPR051077">
    <property type="entry name" value="Ca-dependent_lectin"/>
</dbReference>
<reference evidence="1" key="1">
    <citation type="submission" date="2019-08" db="EMBL/GenBank/DDBJ databases">
        <title>The improved chromosome-level genome for the pearl oyster Pinctada fucata martensii using PacBio sequencing and Hi-C.</title>
        <authorList>
            <person name="Zheng Z."/>
        </authorList>
    </citation>
    <scope>NUCLEOTIDE SEQUENCE</scope>
    <source>
        <strain evidence="1">ZZ-2019</strain>
        <tissue evidence="1">Adductor muscle</tissue>
    </source>
</reference>
<evidence type="ECO:0000313" key="2">
    <source>
        <dbReference type="Proteomes" id="UP001186944"/>
    </source>
</evidence>